<keyword evidence="2" id="KW-0547">Nucleotide-binding</keyword>
<feature type="domain" description="Dynamin N-terminal" evidence="7">
    <location>
        <begin position="148"/>
        <end position="294"/>
    </location>
</feature>
<evidence type="ECO:0000256" key="6">
    <source>
        <dbReference type="SAM" id="Coils"/>
    </source>
</evidence>
<dbReference type="EMBL" id="CYYC01000002">
    <property type="protein sequence ID" value="CUM78221.1"/>
    <property type="molecule type" value="Genomic_DNA"/>
</dbReference>
<dbReference type="PANTHER" id="PTHR10465:SF0">
    <property type="entry name" value="SARCALUMENIN"/>
    <property type="match status" value="1"/>
</dbReference>
<evidence type="ECO:0000256" key="2">
    <source>
        <dbReference type="ARBA" id="ARBA00022741"/>
    </source>
</evidence>
<reference evidence="8 9" key="1">
    <citation type="submission" date="2015-09" db="EMBL/GenBank/DDBJ databases">
        <authorList>
            <consortium name="Pathogen Informatics"/>
        </authorList>
    </citation>
    <scope>NUCLEOTIDE SEQUENCE [LARGE SCALE GENOMIC DNA]</scope>
    <source>
        <strain evidence="8 9">2789STDY5834966</strain>
    </source>
</reference>
<dbReference type="GO" id="GO:0003924">
    <property type="term" value="F:GTPase activity"/>
    <property type="evidence" value="ECO:0007669"/>
    <property type="project" value="InterPro"/>
</dbReference>
<evidence type="ECO:0000259" key="7">
    <source>
        <dbReference type="Pfam" id="PF00350"/>
    </source>
</evidence>
<gene>
    <name evidence="8" type="ORF">ERS852578_00191</name>
</gene>
<dbReference type="InterPro" id="IPR027417">
    <property type="entry name" value="P-loop_NTPase"/>
</dbReference>
<evidence type="ECO:0000256" key="3">
    <source>
        <dbReference type="ARBA" id="ARBA00022801"/>
    </source>
</evidence>
<feature type="coiled-coil region" evidence="6">
    <location>
        <begin position="737"/>
        <end position="764"/>
    </location>
</feature>
<organism evidence="8 9">
    <name type="scientific">Anaerobutyricum hallii</name>
    <dbReference type="NCBI Taxonomy" id="39488"/>
    <lineage>
        <taxon>Bacteria</taxon>
        <taxon>Bacillati</taxon>
        <taxon>Bacillota</taxon>
        <taxon>Clostridia</taxon>
        <taxon>Lachnospirales</taxon>
        <taxon>Lachnospiraceae</taxon>
        <taxon>Anaerobutyricum</taxon>
    </lineage>
</organism>
<dbReference type="SUPFAM" id="SSF52540">
    <property type="entry name" value="P-loop containing nucleoside triphosphate hydrolases"/>
    <property type="match status" value="1"/>
</dbReference>
<protein>
    <submittedName>
        <fullName evidence="8">Predicted GTPase</fullName>
    </submittedName>
</protein>
<dbReference type="RefSeq" id="WP_055182073.1">
    <property type="nucleotide sequence ID" value="NZ_CYYC01000002.1"/>
</dbReference>
<evidence type="ECO:0000256" key="1">
    <source>
        <dbReference type="ARBA" id="ARBA00004370"/>
    </source>
</evidence>
<dbReference type="GO" id="GO:0005525">
    <property type="term" value="F:GTP binding"/>
    <property type="evidence" value="ECO:0007669"/>
    <property type="project" value="UniProtKB-KW"/>
</dbReference>
<keyword evidence="4" id="KW-0342">GTP-binding</keyword>
<dbReference type="AlphaFoldDB" id="A0A173RK32"/>
<evidence type="ECO:0000256" key="4">
    <source>
        <dbReference type="ARBA" id="ARBA00023134"/>
    </source>
</evidence>
<evidence type="ECO:0000313" key="8">
    <source>
        <dbReference type="EMBL" id="CUM78221.1"/>
    </source>
</evidence>
<dbReference type="PANTHER" id="PTHR10465">
    <property type="entry name" value="TRANSMEMBRANE GTPASE FZO1"/>
    <property type="match status" value="1"/>
</dbReference>
<keyword evidence="5" id="KW-0472">Membrane</keyword>
<dbReference type="OrthoDB" id="9816479at2"/>
<evidence type="ECO:0000313" key="9">
    <source>
        <dbReference type="Proteomes" id="UP000095390"/>
    </source>
</evidence>
<evidence type="ECO:0000256" key="5">
    <source>
        <dbReference type="ARBA" id="ARBA00023136"/>
    </source>
</evidence>
<comment type="subcellular location">
    <subcellularLocation>
        <location evidence="1">Membrane</location>
    </subcellularLocation>
</comment>
<dbReference type="Gene3D" id="3.40.50.300">
    <property type="entry name" value="P-loop containing nucleotide triphosphate hydrolases"/>
    <property type="match status" value="1"/>
</dbReference>
<dbReference type="Proteomes" id="UP000095390">
    <property type="component" value="Unassembled WGS sequence"/>
</dbReference>
<dbReference type="GO" id="GO:0016020">
    <property type="term" value="C:membrane"/>
    <property type="evidence" value="ECO:0007669"/>
    <property type="project" value="UniProtKB-SubCell"/>
</dbReference>
<name>A0A173RK32_9FIRM</name>
<keyword evidence="6" id="KW-0175">Coiled coil</keyword>
<accession>A0A173RK32</accession>
<keyword evidence="3" id="KW-0378">Hydrolase</keyword>
<dbReference type="GO" id="GO:0008053">
    <property type="term" value="P:mitochondrial fusion"/>
    <property type="evidence" value="ECO:0007669"/>
    <property type="project" value="TreeGrafter"/>
</dbReference>
<dbReference type="InterPro" id="IPR027094">
    <property type="entry name" value="Mitofusin_fam"/>
</dbReference>
<dbReference type="InterPro" id="IPR045063">
    <property type="entry name" value="Dynamin_N"/>
</dbReference>
<dbReference type="Pfam" id="PF00350">
    <property type="entry name" value="Dynamin_N"/>
    <property type="match status" value="1"/>
</dbReference>
<sequence>MTEVFIKYNPYTVTTVFEINGEEMDKNSEFYLKQDNVRLQEWIEPMGQQWEGFYKELYDYLNSSEPIRIIFKGTIMDFEDLKDAYNKDKENIKFKSVDFEYIENQNKNNKLEVLKDKFQELENGPIDDLRDPKIRESFEKALSSEFEVVVMAPMSSGKSTLINAILGTDLLPAYNEATTATITRIKDIDGSDGFTVSCAFSDGQQFVDNEPATTQLIDELNKTADKEKNIDCINIQGDIPNIPSDKVNIVFVDTPGGNNSQDRKHKEVMKRAINDENKGMILFVFNYTQLGTDDCDAILSMAASAIRNSTTGKQARDRFIFVCNKMDAQDPEKEPYENALESVKKHLKEKGIEEPNLFLTCADLCKLIRMERSGEEMSESDEDRLDGYLRPFNRKTRRLFQYASIPETKKAEYEQIIEEIAETGEKRSHEVAEINSGIPALEDAIKLYIEKYAEAIKIKTLHDAFMKRVEELDMKAKSEQKWASSTQEYENMRKELEEKKIAFEEDKNRQIFKKKIDAIEADYSKVYEVVDEMTQRLTDITAQYDLKEELEYEDAKEQYDSLAKEVMELGKKTQDKLELAFDEGVYKECKAIFEKYQQYIKEIDRKGLLNIGDYNFKKTEEFSTLNKFESQVGHIINTDNTYSENESYIHEREEHYKVKKSGIFSAIKRFFGFSGGWLEKTKKKTMVEIKSLIKDAIANTILAIQENVDEEVKCAKTRERRLKDDARAKLDNIDDMVRNEYEKIQETTKNQEELKAKVEKNKKDMEWLRQFIDEMATLLEV</sequence>
<proteinExistence type="predicted"/>